<feature type="compositionally biased region" description="Basic and acidic residues" evidence="1">
    <location>
        <begin position="33"/>
        <end position="42"/>
    </location>
</feature>
<dbReference type="AlphaFoldDB" id="X7F2L5"/>
<comment type="caution">
    <text evidence="2">The sequence shown here is derived from an EMBL/GenBank/DDBJ whole genome shotgun (WGS) entry which is preliminary data.</text>
</comment>
<reference evidence="2 3" key="1">
    <citation type="submission" date="2014-01" db="EMBL/GenBank/DDBJ databases">
        <title>Roseivivax isoporae LMG 25204 Genome Sequencing.</title>
        <authorList>
            <person name="Lai Q."/>
            <person name="Li G."/>
            <person name="Shao Z."/>
        </authorList>
    </citation>
    <scope>NUCLEOTIDE SEQUENCE [LARGE SCALE GENOMIC DNA]</scope>
    <source>
        <strain evidence="2 3">LMG 25204</strain>
    </source>
</reference>
<accession>X7F2L5</accession>
<evidence type="ECO:0000313" key="2">
    <source>
        <dbReference type="EMBL" id="ETX26973.1"/>
    </source>
</evidence>
<name>X7F2L5_9RHOB</name>
<organism evidence="2 3">
    <name type="scientific">Roseivivax isoporae LMG 25204</name>
    <dbReference type="NCBI Taxonomy" id="1449351"/>
    <lineage>
        <taxon>Bacteria</taxon>
        <taxon>Pseudomonadati</taxon>
        <taxon>Pseudomonadota</taxon>
        <taxon>Alphaproteobacteria</taxon>
        <taxon>Rhodobacterales</taxon>
        <taxon>Roseobacteraceae</taxon>
        <taxon>Roseivivax</taxon>
    </lineage>
</organism>
<evidence type="ECO:0000313" key="3">
    <source>
        <dbReference type="Proteomes" id="UP000023430"/>
    </source>
</evidence>
<evidence type="ECO:0000256" key="1">
    <source>
        <dbReference type="SAM" id="MobiDB-lite"/>
    </source>
</evidence>
<proteinExistence type="predicted"/>
<gene>
    <name evidence="2" type="ORF">RISW2_17305</name>
</gene>
<dbReference type="STRING" id="1449351.RISW2_17305"/>
<dbReference type="Proteomes" id="UP000023430">
    <property type="component" value="Unassembled WGS sequence"/>
</dbReference>
<feature type="region of interest" description="Disordered" evidence="1">
    <location>
        <begin position="1"/>
        <end position="42"/>
    </location>
</feature>
<dbReference type="EMBL" id="JAME01000046">
    <property type="protein sequence ID" value="ETX26973.1"/>
    <property type="molecule type" value="Genomic_DNA"/>
</dbReference>
<protein>
    <submittedName>
        <fullName evidence="2">Uncharacterized protein</fullName>
    </submittedName>
</protein>
<keyword evidence="3" id="KW-1185">Reference proteome</keyword>
<sequence length="42" mass="4735">MRAITVRIANATANDARDRTPMAETTGGQLRQTHPERQEKLE</sequence>